<reference evidence="5 6" key="1">
    <citation type="journal article" date="2015" name="Environ. Microbiol.">
        <title>Metagenome sequence of Elaphomyces granulatus from sporocarp tissue reveals Ascomycota ectomycorrhizal fingerprints of genome expansion and a Proteobacteria-rich microbiome.</title>
        <authorList>
            <person name="Quandt C.A."/>
            <person name="Kohler A."/>
            <person name="Hesse C.N."/>
            <person name="Sharpton T.J."/>
            <person name="Martin F."/>
            <person name="Spatafora J.W."/>
        </authorList>
    </citation>
    <scope>NUCLEOTIDE SEQUENCE [LARGE SCALE GENOMIC DNA]</scope>
    <source>
        <strain evidence="5 6">OSC145934</strain>
    </source>
</reference>
<feature type="compositionally biased region" description="Polar residues" evidence="1">
    <location>
        <begin position="708"/>
        <end position="730"/>
    </location>
</feature>
<dbReference type="InterPro" id="IPR013332">
    <property type="entry name" value="KPR_N"/>
</dbReference>
<dbReference type="InterPro" id="IPR013328">
    <property type="entry name" value="6PGD_dom2"/>
</dbReference>
<dbReference type="InterPro" id="IPR008927">
    <property type="entry name" value="6-PGluconate_DH-like_C_sf"/>
</dbReference>
<feature type="region of interest" description="Disordered" evidence="1">
    <location>
        <begin position="300"/>
        <end position="372"/>
    </location>
</feature>
<feature type="compositionally biased region" description="Polar residues" evidence="1">
    <location>
        <begin position="747"/>
        <end position="772"/>
    </location>
</feature>
<dbReference type="AlphaFoldDB" id="A0A232LYP1"/>
<feature type="domain" description="Ketopantoate reductase N-terminal" evidence="3">
    <location>
        <begin position="45"/>
        <end position="137"/>
    </location>
</feature>
<dbReference type="Gene3D" id="1.10.1040.10">
    <property type="entry name" value="N-(1-d-carboxylethyl)-l-norvaline Dehydrogenase, domain 2"/>
    <property type="match status" value="1"/>
</dbReference>
<keyword evidence="2" id="KW-0812">Transmembrane</keyword>
<keyword evidence="2" id="KW-1133">Transmembrane helix</keyword>
<feature type="domain" description="Ketopantoate reductase C-terminal" evidence="4">
    <location>
        <begin position="171"/>
        <end position="294"/>
    </location>
</feature>
<dbReference type="PANTHER" id="PTHR21708">
    <property type="entry name" value="PROBABLE 2-DEHYDROPANTOATE 2-REDUCTASE"/>
    <property type="match status" value="1"/>
</dbReference>
<evidence type="ECO:0000313" key="6">
    <source>
        <dbReference type="Proteomes" id="UP000243515"/>
    </source>
</evidence>
<protein>
    <recommendedName>
        <fullName evidence="7">Ketopantoate reductase C-terminal domain-containing protein</fullName>
    </recommendedName>
</protein>
<dbReference type="InterPro" id="IPR013752">
    <property type="entry name" value="KPA_reductase"/>
</dbReference>
<evidence type="ECO:0000259" key="3">
    <source>
        <dbReference type="Pfam" id="PF02558"/>
    </source>
</evidence>
<dbReference type="OrthoDB" id="5302359at2759"/>
<name>A0A232LYP1_9EURO</name>
<evidence type="ECO:0000313" key="5">
    <source>
        <dbReference type="EMBL" id="OXV09184.1"/>
    </source>
</evidence>
<dbReference type="InterPro" id="IPR051402">
    <property type="entry name" value="KPR-Related"/>
</dbReference>
<dbReference type="GO" id="GO:0005737">
    <property type="term" value="C:cytoplasm"/>
    <property type="evidence" value="ECO:0007669"/>
    <property type="project" value="TreeGrafter"/>
</dbReference>
<dbReference type="SUPFAM" id="SSF48179">
    <property type="entry name" value="6-phosphogluconate dehydrogenase C-terminal domain-like"/>
    <property type="match status" value="1"/>
</dbReference>
<feature type="compositionally biased region" description="Low complexity" evidence="1">
    <location>
        <begin position="731"/>
        <end position="746"/>
    </location>
</feature>
<gene>
    <name evidence="5" type="ORF">Egran_03052</name>
</gene>
<evidence type="ECO:0000256" key="2">
    <source>
        <dbReference type="SAM" id="Phobius"/>
    </source>
</evidence>
<dbReference type="PANTHER" id="PTHR21708:SF25">
    <property type="entry name" value="PROTEIN PAM1-RELATED"/>
    <property type="match status" value="1"/>
</dbReference>
<dbReference type="Proteomes" id="UP000243515">
    <property type="component" value="Unassembled WGS sequence"/>
</dbReference>
<sequence>MGYRSGPRSLGMNDSNLATVWITVFPGVSFPMVLVLGVVVRSPDEASSRENAYDYVILCVKALPDVYDLGAVIESVVTPQHTCIIVNTTNTLGVESQLEHRFPTNVVLSLVSNVNIVQTGPSEFEHDDSTEIWVGPASRSNYIPLDTQNDMASALALTLCSGHVDCKVSSNIKQEQFDRMIGQIAFFPASVLFETPNHAQLLEKVGVRQLVSDVIDELIELAVAQGCHFPDDFRQKTMERLVAPSDMPSTMYQDFLARRPLEVETYLGSPIKLAIESGVHLPRIETMYAMLHHINVINQSRPRHADSPPPLAVHPPRISSVPPGQRPMTNGVRPSRAASGMSIQAQPRRGPPPPVGGGQLRPPSAQPSPRLVREPSFEDNTLEEFSHLVMYDDFPEGSGVPPNGNGNYMEMPNGAASASADLALRERELMLRQRELQLREREMNMRRGGGGGRRGPPPRPAFDEEDEGDYVDPMDMRPPPHIDPDSIDMMSVTSRRRKAPSANQFRRNPEMGGSFHSRPPSSFGRYMPGGRKSTSSRMIQDISGMHDSLLDDPMMGYSSNRYGSVDRKEMHVESRANSLTAGRMSDFNPGPGPYPPSRRTSQSPGMSSGPNGRGMMGRPPPGHDPAYWPPNGMPPNGMPPNGMPPNGMPPNGMLPNGMPPNGMPPNGMPPNRMSPNGISPAGRPSPPGNMRAPIPRYPGHGTAVAPQQVENLGVSNSYSAKRSPNVRSLTGSASASAESGDSGASANIDSENSAHSSQISLGPQQSSPMFVR</sequence>
<dbReference type="Pfam" id="PF02558">
    <property type="entry name" value="ApbA"/>
    <property type="match status" value="1"/>
</dbReference>
<feature type="compositionally biased region" description="Pro residues" evidence="1">
    <location>
        <begin position="657"/>
        <end position="668"/>
    </location>
</feature>
<evidence type="ECO:0000259" key="4">
    <source>
        <dbReference type="Pfam" id="PF08546"/>
    </source>
</evidence>
<accession>A0A232LYP1</accession>
<evidence type="ECO:0000256" key="1">
    <source>
        <dbReference type="SAM" id="MobiDB-lite"/>
    </source>
</evidence>
<feature type="compositionally biased region" description="Acidic residues" evidence="1">
    <location>
        <begin position="463"/>
        <end position="472"/>
    </location>
</feature>
<feature type="compositionally biased region" description="Basic and acidic residues" evidence="1">
    <location>
        <begin position="564"/>
        <end position="574"/>
    </location>
</feature>
<feature type="compositionally biased region" description="Pro residues" evidence="1">
    <location>
        <begin position="618"/>
        <end position="648"/>
    </location>
</feature>
<dbReference type="Gene3D" id="3.40.50.720">
    <property type="entry name" value="NAD(P)-binding Rossmann-like Domain"/>
    <property type="match status" value="1"/>
</dbReference>
<keyword evidence="6" id="KW-1185">Reference proteome</keyword>
<feature type="compositionally biased region" description="Basic and acidic residues" evidence="1">
    <location>
        <begin position="474"/>
        <end position="484"/>
    </location>
</feature>
<dbReference type="Pfam" id="PF08546">
    <property type="entry name" value="ApbA_C"/>
    <property type="match status" value="1"/>
</dbReference>
<feature type="region of interest" description="Disordered" evidence="1">
    <location>
        <begin position="439"/>
        <end position="536"/>
    </location>
</feature>
<organism evidence="5 6">
    <name type="scientific">Elaphomyces granulatus</name>
    <dbReference type="NCBI Taxonomy" id="519963"/>
    <lineage>
        <taxon>Eukaryota</taxon>
        <taxon>Fungi</taxon>
        <taxon>Dikarya</taxon>
        <taxon>Ascomycota</taxon>
        <taxon>Pezizomycotina</taxon>
        <taxon>Eurotiomycetes</taxon>
        <taxon>Eurotiomycetidae</taxon>
        <taxon>Eurotiales</taxon>
        <taxon>Elaphomycetaceae</taxon>
        <taxon>Elaphomyces</taxon>
    </lineage>
</organism>
<proteinExistence type="predicted"/>
<keyword evidence="2" id="KW-0472">Membrane</keyword>
<evidence type="ECO:0008006" key="7">
    <source>
        <dbReference type="Google" id="ProtNLM"/>
    </source>
</evidence>
<dbReference type="EMBL" id="NPHW01003675">
    <property type="protein sequence ID" value="OXV09184.1"/>
    <property type="molecule type" value="Genomic_DNA"/>
</dbReference>
<comment type="caution">
    <text evidence="5">The sequence shown here is derived from an EMBL/GenBank/DDBJ whole genome shotgun (WGS) entry which is preliminary data.</text>
</comment>
<dbReference type="FunFam" id="1.10.1040.10:FF:000017">
    <property type="entry name" value="2-dehydropantoate 2-reductase"/>
    <property type="match status" value="1"/>
</dbReference>
<feature type="region of interest" description="Disordered" evidence="1">
    <location>
        <begin position="560"/>
        <end position="772"/>
    </location>
</feature>
<feature type="transmembrane region" description="Helical" evidence="2">
    <location>
        <begin position="20"/>
        <end position="40"/>
    </location>
</feature>